<sequence>MRIFMENPNARFTFLLKIPNNLEKNIEIAMFLI</sequence>
<accession>A0A1I3ZIY3</accession>
<dbReference type="EMBL" id="FOSJ01000034">
    <property type="protein sequence ID" value="SFK44005.1"/>
    <property type="molecule type" value="Genomic_DNA"/>
</dbReference>
<dbReference type="AlphaFoldDB" id="A0A1I3ZIY3"/>
<reference evidence="2" key="1">
    <citation type="submission" date="2016-10" db="EMBL/GenBank/DDBJ databases">
        <authorList>
            <person name="Varghese N."/>
            <person name="Submissions S."/>
        </authorList>
    </citation>
    <scope>NUCLEOTIDE SEQUENCE [LARGE SCALE GENOMIC DNA]</scope>
    <source>
        <strain evidence="2">DSM 16108</strain>
    </source>
</reference>
<evidence type="ECO:0000313" key="2">
    <source>
        <dbReference type="Proteomes" id="UP000199589"/>
    </source>
</evidence>
<organism evidence="1 2">
    <name type="scientific">Marinilactibacillus piezotolerans</name>
    <dbReference type="NCBI Taxonomy" id="258723"/>
    <lineage>
        <taxon>Bacteria</taxon>
        <taxon>Bacillati</taxon>
        <taxon>Bacillota</taxon>
        <taxon>Bacilli</taxon>
        <taxon>Lactobacillales</taxon>
        <taxon>Carnobacteriaceae</taxon>
        <taxon>Marinilactibacillus</taxon>
    </lineage>
</organism>
<gene>
    <name evidence="1" type="ORF">SAMN04488569_103422</name>
</gene>
<proteinExistence type="predicted"/>
<name>A0A1I3ZIY3_9LACT</name>
<protein>
    <submittedName>
        <fullName evidence="1">Uncharacterized protein</fullName>
    </submittedName>
</protein>
<keyword evidence="2" id="KW-1185">Reference proteome</keyword>
<evidence type="ECO:0000313" key="1">
    <source>
        <dbReference type="EMBL" id="SFK44005.1"/>
    </source>
</evidence>
<dbReference type="Proteomes" id="UP000199589">
    <property type="component" value="Unassembled WGS sequence"/>
</dbReference>